<dbReference type="EMBL" id="JAGGLG010000035">
    <property type="protein sequence ID" value="MBP2019786.1"/>
    <property type="molecule type" value="Genomic_DNA"/>
</dbReference>
<evidence type="ECO:0000313" key="5">
    <source>
        <dbReference type="Proteomes" id="UP001519289"/>
    </source>
</evidence>
<keyword evidence="3" id="KW-0804">Transcription</keyword>
<dbReference type="PROSITE" id="PS00894">
    <property type="entry name" value="HTH_DEOR_1"/>
    <property type="match status" value="1"/>
</dbReference>
<name>A0ABS4JY13_9FIRM</name>
<evidence type="ECO:0000256" key="2">
    <source>
        <dbReference type="ARBA" id="ARBA00023125"/>
    </source>
</evidence>
<proteinExistence type="predicted"/>
<keyword evidence="1" id="KW-0805">Transcription regulation</keyword>
<dbReference type="InterPro" id="IPR018356">
    <property type="entry name" value="Tscrpt_reg_HTH_DeoR_CS"/>
</dbReference>
<comment type="caution">
    <text evidence="4">The sequence shown here is derived from an EMBL/GenBank/DDBJ whole genome shotgun (WGS) entry which is preliminary data.</text>
</comment>
<dbReference type="Pfam" id="PF12116">
    <property type="entry name" value="SpoIIID"/>
    <property type="match status" value="1"/>
</dbReference>
<accession>A0ABS4JY13</accession>
<gene>
    <name evidence="4" type="ORF">J2Z79_003228</name>
</gene>
<organism evidence="4 5">
    <name type="scientific">Symbiobacterium terraclitae</name>
    <dbReference type="NCBI Taxonomy" id="557451"/>
    <lineage>
        <taxon>Bacteria</taxon>
        <taxon>Bacillati</taxon>
        <taxon>Bacillota</taxon>
        <taxon>Clostridia</taxon>
        <taxon>Eubacteriales</taxon>
        <taxon>Symbiobacteriaceae</taxon>
        <taxon>Symbiobacterium</taxon>
    </lineage>
</organism>
<protein>
    <submittedName>
        <fullName evidence="4">DeoR family transcriptional regulator (Stage III sporulation protein D)</fullName>
    </submittedName>
</protein>
<dbReference type="NCBIfam" id="TIGR02844">
    <property type="entry name" value="spore_III_D"/>
    <property type="match status" value="1"/>
</dbReference>
<evidence type="ECO:0000256" key="3">
    <source>
        <dbReference type="ARBA" id="ARBA00023163"/>
    </source>
</evidence>
<evidence type="ECO:0000256" key="1">
    <source>
        <dbReference type="ARBA" id="ARBA00023015"/>
    </source>
</evidence>
<dbReference type="Proteomes" id="UP001519289">
    <property type="component" value="Unassembled WGS sequence"/>
</dbReference>
<dbReference type="InterPro" id="IPR014208">
    <property type="entry name" value="Spore_III_D"/>
</dbReference>
<keyword evidence="2" id="KW-0238">DNA-binding</keyword>
<evidence type="ECO:0000313" key="4">
    <source>
        <dbReference type="EMBL" id="MBP2019786.1"/>
    </source>
</evidence>
<keyword evidence="5" id="KW-1185">Reference proteome</keyword>
<reference evidence="4 5" key="1">
    <citation type="submission" date="2021-03" db="EMBL/GenBank/DDBJ databases">
        <title>Genomic Encyclopedia of Type Strains, Phase IV (KMG-IV): sequencing the most valuable type-strain genomes for metagenomic binning, comparative biology and taxonomic classification.</title>
        <authorList>
            <person name="Goeker M."/>
        </authorList>
    </citation>
    <scope>NUCLEOTIDE SEQUENCE [LARGE SCALE GENOMIC DNA]</scope>
    <source>
        <strain evidence="4 5">DSM 27138</strain>
    </source>
</reference>
<dbReference type="RefSeq" id="WP_209467886.1">
    <property type="nucleotide sequence ID" value="NZ_JAGGLG010000035.1"/>
</dbReference>
<sequence length="82" mass="9551">MKDHIWKRVLEIGNHICRTRDTVRDTALLFGVSKSTVHKDVTERLPRINPELAAKVKRVLDHNKAERHIRGGAATRQKYLER</sequence>